<dbReference type="RefSeq" id="WP_076584807.1">
    <property type="nucleotide sequence ID" value="NZ_JABEYA020000001.1"/>
</dbReference>
<dbReference type="Proteomes" id="UP001238540">
    <property type="component" value="Unassembled WGS sequence"/>
</dbReference>
<protein>
    <submittedName>
        <fullName evidence="1">Uncharacterized protein</fullName>
    </submittedName>
</protein>
<sequence length="549" mass="62303">MQIVCQFTPGNKLSREDINRLMLPDECVGQLSRLSDPKDIIRQLPQALLSSLSTMAQKDSQRLVAEIKPRLVRAEWVALSMLPRRLALSEAQLQAYPALRKRVEQCESQQPKKFIKANYKAVLDDVPLARNLTFTPVEPSPDKKIVVEFAGQWPDNAAYLMLGKGEEQKSATAKPRQDGNNDHRSLVTFKNLEDGPRDLYLAIPMVGFTQPLKLKLAEQVVPVEEKHEMGEWENVLVPVRPLAYLDGSKDKAKASELKGGFLYLFWKGKLWRELAITDSAYYQDIDVEYHRALHQQEQQNEQPKHLKREPDGYPLPHLWLPYKILGEVQQGESGLKVMFSPKQQRFSQIEALESDSAKLAQNSTSLDELSSYSDAQAFSAKESTSDVDSATVHSITEDDMPWLTDKTLLVRSYDQSNTAIAYVDGKNNGFLFRVDVGTSGMTATNTLYVIDHNKNANEVYELEHFQGKQHDWQQVLLTDLSPQGVFTFSLVCDDDPDSRHVLFDQVPYQDLFIPPESAQALEKAQPRVTRDAGFTSEEQARFESLVMDW</sequence>
<comment type="caution">
    <text evidence="1">The sequence shown here is derived from an EMBL/GenBank/DDBJ whole genome shotgun (WGS) entry which is preliminary data.</text>
</comment>
<organism evidence="1 2">
    <name type="scientific">Vibrio ostreicida</name>
    <dbReference type="NCBI Taxonomy" id="526588"/>
    <lineage>
        <taxon>Bacteria</taxon>
        <taxon>Pseudomonadati</taxon>
        <taxon>Pseudomonadota</taxon>
        <taxon>Gammaproteobacteria</taxon>
        <taxon>Vibrionales</taxon>
        <taxon>Vibrionaceae</taxon>
        <taxon>Vibrio</taxon>
    </lineage>
</organism>
<accession>A0ABT8BVX9</accession>
<keyword evidence="2" id="KW-1185">Reference proteome</keyword>
<dbReference type="EMBL" id="JAUFQC010000001">
    <property type="protein sequence ID" value="MDN3610252.1"/>
    <property type="molecule type" value="Genomic_DNA"/>
</dbReference>
<reference evidence="2" key="1">
    <citation type="journal article" date="2019" name="Int. J. Syst. Evol. Microbiol.">
        <title>The Global Catalogue of Microorganisms (GCM) 10K type strain sequencing project: providing services to taxonomists for standard genome sequencing and annotation.</title>
        <authorList>
            <consortium name="The Broad Institute Genomics Platform"/>
            <consortium name="The Broad Institute Genome Sequencing Center for Infectious Disease"/>
            <person name="Wu L."/>
            <person name="Ma J."/>
        </authorList>
    </citation>
    <scope>NUCLEOTIDE SEQUENCE [LARGE SCALE GENOMIC DNA]</scope>
    <source>
        <strain evidence="2">CECT 7398</strain>
    </source>
</reference>
<evidence type="ECO:0000313" key="1">
    <source>
        <dbReference type="EMBL" id="MDN3610252.1"/>
    </source>
</evidence>
<evidence type="ECO:0000313" key="2">
    <source>
        <dbReference type="Proteomes" id="UP001238540"/>
    </source>
</evidence>
<dbReference type="CDD" id="cd20705">
    <property type="entry name" value="MIX_I"/>
    <property type="match status" value="1"/>
</dbReference>
<proteinExistence type="predicted"/>
<gene>
    <name evidence="1" type="ORF">QWZ16_11120</name>
</gene>
<name>A0ABT8BVX9_9VIBR</name>